<dbReference type="PANTHER" id="PTHR30329:SF21">
    <property type="entry name" value="LIPOPROTEIN YIAD-RELATED"/>
    <property type="match status" value="1"/>
</dbReference>
<dbReference type="SUPFAM" id="SSF56925">
    <property type="entry name" value="OMPA-like"/>
    <property type="match status" value="1"/>
</dbReference>
<evidence type="ECO:0000256" key="10">
    <source>
        <dbReference type="PROSITE-ProRule" id="PRU00473"/>
    </source>
</evidence>
<dbReference type="Gene3D" id="3.30.1330.60">
    <property type="entry name" value="OmpA-like domain"/>
    <property type="match status" value="1"/>
</dbReference>
<dbReference type="PROSITE" id="PS51123">
    <property type="entry name" value="OMPA_2"/>
    <property type="match status" value="1"/>
</dbReference>
<evidence type="ECO:0000313" key="13">
    <source>
        <dbReference type="EMBL" id="ABC21242.1"/>
    </source>
</evidence>
<dbReference type="GO" id="GO:0006811">
    <property type="term" value="P:monoatomic ion transport"/>
    <property type="evidence" value="ECO:0007669"/>
    <property type="project" value="UniProtKB-KW"/>
</dbReference>
<evidence type="ECO:0000256" key="11">
    <source>
        <dbReference type="SAM" id="SignalP"/>
    </source>
</evidence>
<protein>
    <submittedName>
        <fullName evidence="13">OmpA family protein</fullName>
    </submittedName>
</protein>
<dbReference type="KEGG" id="rru:Rru_A0437"/>
<evidence type="ECO:0000259" key="12">
    <source>
        <dbReference type="PROSITE" id="PS51123"/>
    </source>
</evidence>
<evidence type="ECO:0000256" key="1">
    <source>
        <dbReference type="ARBA" id="ARBA00004571"/>
    </source>
</evidence>
<dbReference type="InterPro" id="IPR011250">
    <property type="entry name" value="OMP/PagP_B-barrel"/>
</dbReference>
<dbReference type="eggNOG" id="COG3637">
    <property type="taxonomic scope" value="Bacteria"/>
</dbReference>
<keyword evidence="7" id="KW-0626">Porin</keyword>
<proteinExistence type="predicted"/>
<keyword evidence="6" id="KW-0406">Ion transport</keyword>
<dbReference type="PhylomeDB" id="Q2RXA3"/>
<name>Q2RXA3_RHORT</name>
<reference evidence="13 14" key="1">
    <citation type="journal article" date="2011" name="Stand. Genomic Sci.">
        <title>Complete genome sequence of Rhodospirillum rubrum type strain (S1).</title>
        <authorList>
            <person name="Munk A.C."/>
            <person name="Copeland A."/>
            <person name="Lucas S."/>
            <person name="Lapidus A."/>
            <person name="Del Rio T.G."/>
            <person name="Barry K."/>
            <person name="Detter J.C."/>
            <person name="Hammon N."/>
            <person name="Israni S."/>
            <person name="Pitluck S."/>
            <person name="Brettin T."/>
            <person name="Bruce D."/>
            <person name="Han C."/>
            <person name="Tapia R."/>
            <person name="Gilna P."/>
            <person name="Schmutz J."/>
            <person name="Larimer F."/>
            <person name="Land M."/>
            <person name="Kyrpides N.C."/>
            <person name="Mavromatis K."/>
            <person name="Richardson P."/>
            <person name="Rohde M."/>
            <person name="Goker M."/>
            <person name="Klenk H.P."/>
            <person name="Zhang Y."/>
            <person name="Roberts G.P."/>
            <person name="Reslewic S."/>
            <person name="Schwartz D.C."/>
        </authorList>
    </citation>
    <scope>NUCLEOTIDE SEQUENCE [LARGE SCALE GENOMIC DNA]</scope>
    <source>
        <strain evidence="14">ATCC 11170 / ATH 1.1.1 / DSM 467 / LMG 4362 / NCIMB 8255 / S1</strain>
    </source>
</reference>
<dbReference type="eggNOG" id="COG2885">
    <property type="taxonomic scope" value="Bacteria"/>
</dbReference>
<evidence type="ECO:0000256" key="3">
    <source>
        <dbReference type="ARBA" id="ARBA00022452"/>
    </source>
</evidence>
<evidence type="ECO:0000256" key="5">
    <source>
        <dbReference type="ARBA" id="ARBA00022729"/>
    </source>
</evidence>
<dbReference type="PRINTS" id="PR01021">
    <property type="entry name" value="OMPADOMAIN"/>
</dbReference>
<dbReference type="AlphaFoldDB" id="Q2RXA3"/>
<gene>
    <name evidence="13" type="ordered locus">Rru_A0437</name>
</gene>
<dbReference type="Proteomes" id="UP000001929">
    <property type="component" value="Chromosome"/>
</dbReference>
<dbReference type="CDD" id="cd07185">
    <property type="entry name" value="OmpA_C-like"/>
    <property type="match status" value="1"/>
</dbReference>
<dbReference type="PANTHER" id="PTHR30329">
    <property type="entry name" value="STATOR ELEMENT OF FLAGELLAR MOTOR COMPLEX"/>
    <property type="match status" value="1"/>
</dbReference>
<dbReference type="Pfam" id="PF13505">
    <property type="entry name" value="OMP_b-brl"/>
    <property type="match status" value="1"/>
</dbReference>
<dbReference type="InterPro" id="IPR036737">
    <property type="entry name" value="OmpA-like_sf"/>
</dbReference>
<dbReference type="GO" id="GO:0009279">
    <property type="term" value="C:cell outer membrane"/>
    <property type="evidence" value="ECO:0007669"/>
    <property type="project" value="UniProtKB-SubCell"/>
</dbReference>
<keyword evidence="9" id="KW-0998">Cell outer membrane</keyword>
<dbReference type="HOGENOM" id="CLU_057473_4_0_5"/>
<keyword evidence="8 10" id="KW-0472">Membrane</keyword>
<dbReference type="InterPro" id="IPR027385">
    <property type="entry name" value="Beta-barrel_OMP"/>
</dbReference>
<dbReference type="InterPro" id="IPR050330">
    <property type="entry name" value="Bact_OuterMem_StrucFunc"/>
</dbReference>
<evidence type="ECO:0000256" key="8">
    <source>
        <dbReference type="ARBA" id="ARBA00023136"/>
    </source>
</evidence>
<evidence type="ECO:0000256" key="4">
    <source>
        <dbReference type="ARBA" id="ARBA00022692"/>
    </source>
</evidence>
<keyword evidence="5 11" id="KW-0732">Signal</keyword>
<sequence>MTKTFKIAALASAAAFLPVVAQAQTPEGAYVALHGGVNFNVDQELSIPGAKGDAKTDTGYAAGGAAGYAFGGGPRLELEGTWRSNDLYKIGNLGTKGNLDSASLMVNAIYDIPTGTDFYPYLGVGAGASWVFAEAKNSGAGFKAYDDDIAFAYQGIAGVGYNVDQNIGVTLDYRFLGTTGLDFKTSAGKADYDAYYNHTVLVGLRYSFSKPSAPPPPAPVQEVVQQSVVEVPESYLVFFDFDSTSITPEAGGIINTAATNAKSTGSSTIEVTGHADRSGGDAYNLALSKRRAEAVVGELERNGISRSQIAVYAKGEADPLVPTPDGVREPQNRRVVVVLK</sequence>
<evidence type="ECO:0000256" key="2">
    <source>
        <dbReference type="ARBA" id="ARBA00022448"/>
    </source>
</evidence>
<dbReference type="EMBL" id="CP000230">
    <property type="protein sequence ID" value="ABC21242.1"/>
    <property type="molecule type" value="Genomic_DNA"/>
</dbReference>
<dbReference type="GO" id="GO:0015288">
    <property type="term" value="F:porin activity"/>
    <property type="evidence" value="ECO:0007669"/>
    <property type="project" value="UniProtKB-KW"/>
</dbReference>
<evidence type="ECO:0000256" key="9">
    <source>
        <dbReference type="ARBA" id="ARBA00023237"/>
    </source>
</evidence>
<dbReference type="Pfam" id="PF00691">
    <property type="entry name" value="OmpA"/>
    <property type="match status" value="1"/>
</dbReference>
<dbReference type="GO" id="GO:0046930">
    <property type="term" value="C:pore complex"/>
    <property type="evidence" value="ECO:0007669"/>
    <property type="project" value="UniProtKB-KW"/>
</dbReference>
<dbReference type="InterPro" id="IPR006664">
    <property type="entry name" value="OMP_bac"/>
</dbReference>
<evidence type="ECO:0000256" key="6">
    <source>
        <dbReference type="ARBA" id="ARBA00023065"/>
    </source>
</evidence>
<dbReference type="Gene3D" id="2.40.160.20">
    <property type="match status" value="1"/>
</dbReference>
<keyword evidence="2" id="KW-0813">Transport</keyword>
<organism evidence="13 14">
    <name type="scientific">Rhodospirillum rubrum (strain ATCC 11170 / ATH 1.1.1 / DSM 467 / LMG 4362 / NCIMB 8255 / S1)</name>
    <dbReference type="NCBI Taxonomy" id="269796"/>
    <lineage>
        <taxon>Bacteria</taxon>
        <taxon>Pseudomonadati</taxon>
        <taxon>Pseudomonadota</taxon>
        <taxon>Alphaproteobacteria</taxon>
        <taxon>Rhodospirillales</taxon>
        <taxon>Rhodospirillaceae</taxon>
        <taxon>Rhodospirillum</taxon>
    </lineage>
</organism>
<feature type="signal peptide" evidence="11">
    <location>
        <begin position="1"/>
        <end position="23"/>
    </location>
</feature>
<evidence type="ECO:0000313" key="14">
    <source>
        <dbReference type="Proteomes" id="UP000001929"/>
    </source>
</evidence>
<dbReference type="SUPFAM" id="SSF103088">
    <property type="entry name" value="OmpA-like"/>
    <property type="match status" value="1"/>
</dbReference>
<accession>Q2RXA3</accession>
<dbReference type="STRING" id="269796.Rru_A0437"/>
<dbReference type="EnsemblBacteria" id="ABC21242">
    <property type="protein sequence ID" value="ABC21242"/>
    <property type="gene ID" value="Rru_A0437"/>
</dbReference>
<dbReference type="PATRIC" id="fig|269796.9.peg.493"/>
<keyword evidence="14" id="KW-1185">Reference proteome</keyword>
<keyword evidence="3" id="KW-1134">Transmembrane beta strand</keyword>
<dbReference type="InterPro" id="IPR006665">
    <property type="entry name" value="OmpA-like"/>
</dbReference>
<feature type="chain" id="PRO_5004214903" evidence="11">
    <location>
        <begin position="24"/>
        <end position="340"/>
    </location>
</feature>
<comment type="subcellular location">
    <subcellularLocation>
        <location evidence="1">Cell outer membrane</location>
        <topology evidence="1">Multi-pass membrane protein</topology>
    </subcellularLocation>
</comment>
<evidence type="ECO:0000256" key="7">
    <source>
        <dbReference type="ARBA" id="ARBA00023114"/>
    </source>
</evidence>
<dbReference type="RefSeq" id="WP_011388196.1">
    <property type="nucleotide sequence ID" value="NC_007643.1"/>
</dbReference>
<keyword evidence="4" id="KW-0812">Transmembrane</keyword>
<feature type="domain" description="OmpA-like" evidence="12">
    <location>
        <begin position="226"/>
        <end position="340"/>
    </location>
</feature>